<gene>
    <name evidence="2" type="ORF">MM415B00395_0013</name>
</gene>
<feature type="region of interest" description="Disordered" evidence="1">
    <location>
        <begin position="57"/>
        <end position="78"/>
    </location>
</feature>
<evidence type="ECO:0000313" key="2">
    <source>
        <dbReference type="EMBL" id="QJA65467.1"/>
    </source>
</evidence>
<sequence>MAIYATLSNHFKKQVMDGLVDFGSHVFKMILMKSAFSFDRDTHATYLDVSGEEIPQGNGYTSKGNTLESGELTEDDTNDRGRMTWVGTTFTASGDTMGPIGSAIIFDETATDDTVIGCIDFDTAYSITANSSLHIDSISVNLV</sequence>
<proteinExistence type="predicted"/>
<evidence type="ECO:0000256" key="1">
    <source>
        <dbReference type="SAM" id="MobiDB-lite"/>
    </source>
</evidence>
<protein>
    <submittedName>
        <fullName evidence="2">Uncharacterized protein</fullName>
    </submittedName>
</protein>
<dbReference type="EMBL" id="MT141539">
    <property type="protein sequence ID" value="QJA65467.1"/>
    <property type="molecule type" value="Genomic_DNA"/>
</dbReference>
<organism evidence="2">
    <name type="scientific">viral metagenome</name>
    <dbReference type="NCBI Taxonomy" id="1070528"/>
    <lineage>
        <taxon>unclassified sequences</taxon>
        <taxon>metagenomes</taxon>
        <taxon>organismal metagenomes</taxon>
    </lineage>
</organism>
<dbReference type="AlphaFoldDB" id="A0A6M3J8N4"/>
<accession>A0A6M3J8N4</accession>
<reference evidence="2" key="1">
    <citation type="submission" date="2020-03" db="EMBL/GenBank/DDBJ databases">
        <title>The deep terrestrial virosphere.</title>
        <authorList>
            <person name="Holmfeldt K."/>
            <person name="Nilsson E."/>
            <person name="Simone D."/>
            <person name="Lopez-Fernandez M."/>
            <person name="Wu X."/>
            <person name="de Brujin I."/>
            <person name="Lundin D."/>
            <person name="Andersson A."/>
            <person name="Bertilsson S."/>
            <person name="Dopson M."/>
        </authorList>
    </citation>
    <scope>NUCLEOTIDE SEQUENCE</scope>
    <source>
        <strain evidence="2">MM415B00395</strain>
    </source>
</reference>
<feature type="compositionally biased region" description="Polar residues" evidence="1">
    <location>
        <begin position="58"/>
        <end position="68"/>
    </location>
</feature>
<name>A0A6M3J8N4_9ZZZZ</name>